<dbReference type="RefSeq" id="WP_055259052.1">
    <property type="nucleotide sequence ID" value="NZ_CYXT01000018.1"/>
</dbReference>
<dbReference type="PANTHER" id="PTHR30185">
    <property type="entry name" value="CRYPTIC BETA-GLUCOSIDE BGL OPERON ANTITERMINATOR"/>
    <property type="match status" value="1"/>
</dbReference>
<dbReference type="InterPro" id="IPR036390">
    <property type="entry name" value="WH_DNA-bd_sf"/>
</dbReference>
<reference evidence="4 5" key="1">
    <citation type="submission" date="2015-09" db="EMBL/GenBank/DDBJ databases">
        <authorList>
            <consortium name="Pathogen Informatics"/>
        </authorList>
    </citation>
    <scope>NUCLEOTIDE SEQUENCE [LARGE SCALE GENOMIC DNA]</scope>
    <source>
        <strain evidence="4 5">2789STDY5608868</strain>
    </source>
</reference>
<evidence type="ECO:0000256" key="2">
    <source>
        <dbReference type="ARBA" id="ARBA00023163"/>
    </source>
</evidence>
<dbReference type="PROSITE" id="PS51094">
    <property type="entry name" value="PTS_EIIA_TYPE_2"/>
    <property type="match status" value="1"/>
</dbReference>
<dbReference type="AlphaFoldDB" id="A0A173TQD9"/>
<keyword evidence="2" id="KW-0804">Transcription</keyword>
<organism evidence="4 5">
    <name type="scientific">Anaerostipes hadrus</name>
    <dbReference type="NCBI Taxonomy" id="649756"/>
    <lineage>
        <taxon>Bacteria</taxon>
        <taxon>Bacillati</taxon>
        <taxon>Bacillota</taxon>
        <taxon>Clostridia</taxon>
        <taxon>Lachnospirales</taxon>
        <taxon>Lachnospiraceae</taxon>
        <taxon>Anaerostipes</taxon>
    </lineage>
</organism>
<name>A0A173TQD9_ANAHA</name>
<feature type="domain" description="PTS EIIA type-2" evidence="3">
    <location>
        <begin position="540"/>
        <end position="681"/>
    </location>
</feature>
<dbReference type="Gene3D" id="3.40.930.10">
    <property type="entry name" value="Mannitol-specific EII, Chain A"/>
    <property type="match status" value="1"/>
</dbReference>
<protein>
    <submittedName>
        <fullName evidence="4">PTS system L-ascorbate-specific transporter subunit IIA</fullName>
    </submittedName>
</protein>
<dbReference type="Proteomes" id="UP000095598">
    <property type="component" value="Unassembled WGS sequence"/>
</dbReference>
<dbReference type="Pfam" id="PF08279">
    <property type="entry name" value="HTH_11"/>
    <property type="match status" value="1"/>
</dbReference>
<dbReference type="SUPFAM" id="SSF55804">
    <property type="entry name" value="Phoshotransferase/anion transport protein"/>
    <property type="match status" value="1"/>
</dbReference>
<evidence type="ECO:0000313" key="5">
    <source>
        <dbReference type="Proteomes" id="UP000095598"/>
    </source>
</evidence>
<dbReference type="Gene3D" id="1.10.10.10">
    <property type="entry name" value="Winged helix-like DNA-binding domain superfamily/Winged helix DNA-binding domain"/>
    <property type="match status" value="1"/>
</dbReference>
<dbReference type="Gene3D" id="3.40.50.2300">
    <property type="match status" value="1"/>
</dbReference>
<accession>A0A173TQD9</accession>
<dbReference type="InterPro" id="IPR036388">
    <property type="entry name" value="WH-like_DNA-bd_sf"/>
</dbReference>
<evidence type="ECO:0000256" key="1">
    <source>
        <dbReference type="ARBA" id="ARBA00023015"/>
    </source>
</evidence>
<dbReference type="SUPFAM" id="SSF46785">
    <property type="entry name" value="Winged helix' DNA-binding domain"/>
    <property type="match status" value="1"/>
</dbReference>
<dbReference type="EMBL" id="CYXT01000018">
    <property type="protein sequence ID" value="CUN04449.1"/>
    <property type="molecule type" value="Genomic_DNA"/>
</dbReference>
<dbReference type="PANTHER" id="PTHR30185:SF18">
    <property type="entry name" value="TRANSCRIPTIONAL REGULATOR MTLR"/>
    <property type="match status" value="1"/>
</dbReference>
<dbReference type="Pfam" id="PF00359">
    <property type="entry name" value="PTS_EIIA_2"/>
    <property type="match status" value="1"/>
</dbReference>
<gene>
    <name evidence="4" type="ORF">ERS852425_02244</name>
</gene>
<dbReference type="InterPro" id="IPR002178">
    <property type="entry name" value="PTS_EIIA_type-2_dom"/>
</dbReference>
<evidence type="ECO:0000259" key="3">
    <source>
        <dbReference type="PROSITE" id="PS51094"/>
    </source>
</evidence>
<dbReference type="CDD" id="cd05568">
    <property type="entry name" value="PTS_IIB_bgl_like"/>
    <property type="match status" value="1"/>
</dbReference>
<proteinExistence type="predicted"/>
<dbReference type="InterPro" id="IPR016152">
    <property type="entry name" value="PTrfase/Anion_transptr"/>
</dbReference>
<evidence type="ECO:0000313" key="4">
    <source>
        <dbReference type="EMBL" id="CUN04449.1"/>
    </source>
</evidence>
<keyword evidence="1" id="KW-0805">Transcription regulation</keyword>
<dbReference type="InterPro" id="IPR013196">
    <property type="entry name" value="HTH_11"/>
</dbReference>
<sequence>MRKRSTEILEKLILSNSKSMEVKKLITTYRISLKTLRTDVNEINDFLLEAKMSPTKLNEKEKLILLEKDIMKIQDRLNHMDTYSYKMSREERQIYIIAELLMSQDYITMQNLAKKLNVSRNTILNDFETVKDYCLAFNVNVLMKSSKGIKIECDQKDRNNLLMQIFHDLEDDYMEKSFFHQLIQRKLGMKIPLEMIKEDLREYMEQQHMLVSDRVFSYVSIYLFVILNRKINKKRRTVEKLTGDTASDNLLNWFADKYEVRINKNDVKDFGRYMKQHDFNISSEQKEINDVELYGIIVYFLQMVGEDIECSLQSDTVLIESLLEHIRTLKNWEDYDFEMPLSDELPIPKEILEKTIEKNSIILERYLGYPLTKEMKESIMILICAAFVRNLEYLNLLEVLIVCPGSMATGKYLEAQVKNYFDFRVAAVIPSRDVEEFLKSNKIDFVISTVNVRSESVPCVKVQAQLTMNDINAIQNIAFLLGRKENKSENESRYVEQNFLDVMKTFLEKLDASKRDEFFDEVYSLMETKIQSTGKSILAQMLDPSKIMIKQEKITWEQGILQAADILEKKGCVGSDYGKKAVENVKEYGDYIIISKGIALAHAGKKEAHVYKDGLSLVMCPEGIEFTEGNIVYLVFCFAVAEEKDYLKLFQEIIALGKTQKKMKDILQQKNVVSLYHSLVF</sequence>
<dbReference type="InterPro" id="IPR050661">
    <property type="entry name" value="BglG_antiterminators"/>
</dbReference>